<evidence type="ECO:0000256" key="13">
    <source>
        <dbReference type="PROSITE-ProRule" id="PRU00076"/>
    </source>
</evidence>
<evidence type="ECO:0000256" key="7">
    <source>
        <dbReference type="ARBA" id="ARBA00022729"/>
    </source>
</evidence>
<dbReference type="PROSITE" id="PS01187">
    <property type="entry name" value="EGF_CA"/>
    <property type="match status" value="1"/>
</dbReference>
<dbReference type="PROSITE" id="PS00010">
    <property type="entry name" value="ASX_HYDROXYL"/>
    <property type="match status" value="3"/>
</dbReference>
<keyword evidence="5" id="KW-0272">Extracellular matrix</keyword>
<keyword evidence="4" id="KW-0964">Secreted</keyword>
<dbReference type="InterPro" id="IPR000152">
    <property type="entry name" value="EGF-type_Asp/Asn_hydroxyl_site"/>
</dbReference>
<keyword evidence="7 14" id="KW-0732">Signal</keyword>
<evidence type="ECO:0000256" key="11">
    <source>
        <dbReference type="ARBA" id="ARBA00022889"/>
    </source>
</evidence>
<dbReference type="InterPro" id="IPR018097">
    <property type="entry name" value="EGF_Ca-bd_CS"/>
</dbReference>
<evidence type="ECO:0000259" key="15">
    <source>
        <dbReference type="PROSITE" id="PS50026"/>
    </source>
</evidence>
<evidence type="ECO:0000259" key="16">
    <source>
        <dbReference type="PROSITE" id="PS50060"/>
    </source>
</evidence>
<evidence type="ECO:0000256" key="1">
    <source>
        <dbReference type="ARBA" id="ARBA00004498"/>
    </source>
</evidence>
<evidence type="ECO:0000256" key="2">
    <source>
        <dbReference type="ARBA" id="ARBA00009738"/>
    </source>
</evidence>
<evidence type="ECO:0000256" key="9">
    <source>
        <dbReference type="ARBA" id="ARBA00022782"/>
    </source>
</evidence>
<dbReference type="AlphaFoldDB" id="A0A979EVE0"/>
<evidence type="ECO:0000256" key="8">
    <source>
        <dbReference type="ARBA" id="ARBA00022737"/>
    </source>
</evidence>
<protein>
    <submittedName>
        <fullName evidence="18">Epidermal growth factor-like protein 6 isoform X3</fullName>
    </submittedName>
</protein>
<dbReference type="InterPro" id="IPR052235">
    <property type="entry name" value="Nephronectin_domain"/>
</dbReference>
<name>A0A979EVE0_ICTPU</name>
<dbReference type="Gene3D" id="2.10.25.10">
    <property type="entry name" value="Laminin"/>
    <property type="match status" value="5"/>
</dbReference>
<keyword evidence="12" id="KW-1015">Disulfide bond</keyword>
<keyword evidence="3" id="KW-0217">Developmental protein</keyword>
<dbReference type="PANTHER" id="PTHR24050">
    <property type="entry name" value="PA14 DOMAIN-CONTAINING PROTEIN"/>
    <property type="match status" value="1"/>
</dbReference>
<dbReference type="RefSeq" id="XP_047011780.1">
    <property type="nucleotide sequence ID" value="XM_047155824.2"/>
</dbReference>
<sequence>MKSCTWIGSLTFLLYVFPAFAAYRQSRQVSVGSLQGVCRYGNRLECCYGWKKNTKGQCEAQCEFGCKHGECVGPNKCKCFPGYSGKTCSQDLNECGLKPRPCEHRCMNTFGSYMCYCLNGYMLMPDGSCANSRTCSLAHCQYGCEEVQGEIRCLCPSTGLQLGSDGKTCVDVDECVTGKHQCPYNRECVNTFGSYYCKCQAGYDLKYINGKYDCIDINECLANTHKCSRHAECINTEGSYKCKCKQGFRGSGFDCSVKPFYHSSSWDTDKGSADEFHNVPDVIYGRGTEFKEIRAAPLQERLLTDCNFDSGECEWIQEKDDDLDWTVRYHDNGLRYYMAVGGTAGSRREQARLKLLLTDGVRQGAFCVRFSYRITAGLQTGSLRVMTENTPSHHVLWEQRRSLDDGWHTENVDVYWSDRAPESIVFEGARGQPARAETGLDNVLLISGSCHDAEAKLF</sequence>
<dbReference type="FunFam" id="2.10.25.10:FF:000049">
    <property type="entry name" value="Fibrillin 2"/>
    <property type="match status" value="1"/>
</dbReference>
<dbReference type="FunFam" id="2.10.25.10:FF:000187">
    <property type="entry name" value="nephronectin isoform X1"/>
    <property type="match status" value="1"/>
</dbReference>
<dbReference type="SMART" id="SM00137">
    <property type="entry name" value="MAM"/>
    <property type="match status" value="1"/>
</dbReference>
<dbReference type="InterPro" id="IPR000998">
    <property type="entry name" value="MAM_dom"/>
</dbReference>
<comment type="similarity">
    <text evidence="2">Belongs to the nephronectin family.</text>
</comment>
<dbReference type="SMART" id="SM00179">
    <property type="entry name" value="EGF_CA"/>
    <property type="match status" value="3"/>
</dbReference>
<feature type="chain" id="PRO_5037317361" evidence="14">
    <location>
        <begin position="22"/>
        <end position="458"/>
    </location>
</feature>
<dbReference type="PROSITE" id="PS50026">
    <property type="entry name" value="EGF_3"/>
    <property type="match status" value="2"/>
</dbReference>
<dbReference type="GO" id="GO:0030154">
    <property type="term" value="P:cell differentiation"/>
    <property type="evidence" value="ECO:0007669"/>
    <property type="project" value="UniProtKB-KW"/>
</dbReference>
<evidence type="ECO:0000256" key="4">
    <source>
        <dbReference type="ARBA" id="ARBA00022525"/>
    </source>
</evidence>
<dbReference type="GO" id="GO:0005509">
    <property type="term" value="F:calcium ion binding"/>
    <property type="evidence" value="ECO:0007669"/>
    <property type="project" value="InterPro"/>
</dbReference>
<dbReference type="PANTHER" id="PTHR24050:SF24">
    <property type="entry name" value="EPIDERMAL GROWTH FACTOR-LIKE PROTEIN 6"/>
    <property type="match status" value="1"/>
</dbReference>
<dbReference type="GeneID" id="108266885"/>
<feature type="domain" description="EGF-like" evidence="15">
    <location>
        <begin position="171"/>
        <end position="209"/>
    </location>
</feature>
<evidence type="ECO:0000256" key="14">
    <source>
        <dbReference type="SAM" id="SignalP"/>
    </source>
</evidence>
<dbReference type="PROSITE" id="PS00022">
    <property type="entry name" value="EGF_1"/>
    <property type="match status" value="1"/>
</dbReference>
<dbReference type="SUPFAM" id="SSF49899">
    <property type="entry name" value="Concanavalin A-like lectins/glucanases"/>
    <property type="match status" value="1"/>
</dbReference>
<dbReference type="FunFam" id="2.10.25.10:FF:000476">
    <property type="entry name" value="nephronectin isoform X1"/>
    <property type="match status" value="1"/>
</dbReference>
<dbReference type="GO" id="GO:0016020">
    <property type="term" value="C:membrane"/>
    <property type="evidence" value="ECO:0007669"/>
    <property type="project" value="InterPro"/>
</dbReference>
<reference evidence="17" key="1">
    <citation type="journal article" date="2016" name="Nat. Commun.">
        <title>The channel catfish genome sequence provides insights into the evolution of scale formation in teleosts.</title>
        <authorList>
            <person name="Liu Z."/>
            <person name="Liu S."/>
            <person name="Yao J."/>
            <person name="Bao L."/>
            <person name="Zhang J."/>
            <person name="Li Y."/>
            <person name="Jiang C."/>
            <person name="Sun L."/>
            <person name="Wang R."/>
            <person name="Zhang Y."/>
            <person name="Zhou T."/>
            <person name="Zeng Q."/>
            <person name="Fu Q."/>
            <person name="Gao S."/>
            <person name="Li N."/>
            <person name="Koren S."/>
            <person name="Jiang Y."/>
            <person name="Zimin A."/>
            <person name="Xu P."/>
            <person name="Phillippy A.M."/>
            <person name="Geng X."/>
            <person name="Song L."/>
            <person name="Sun F."/>
            <person name="Li C."/>
            <person name="Wang X."/>
            <person name="Chen A."/>
            <person name="Jin Y."/>
            <person name="Yuan Z."/>
            <person name="Yang Y."/>
            <person name="Tan S."/>
            <person name="Peatman E."/>
            <person name="Lu J."/>
            <person name="Qin Z."/>
            <person name="Dunham R."/>
            <person name="Li Z."/>
            <person name="Sonstegard T."/>
            <person name="Feng J."/>
            <person name="Danzmann R.G."/>
            <person name="Schroeder S."/>
            <person name="Scheffler B."/>
            <person name="Duke M.V."/>
            <person name="Ballard L."/>
            <person name="Kucuktas H."/>
            <person name="Kaltenboeck L."/>
            <person name="Liu H."/>
            <person name="Armbruster J."/>
            <person name="Xie Y."/>
            <person name="Kirby M.L."/>
            <person name="Tian Y."/>
            <person name="Flanagan M.E."/>
            <person name="Mu W."/>
            <person name="Waldbieser G.C."/>
        </authorList>
    </citation>
    <scope>NUCLEOTIDE SEQUENCE [LARGE SCALE GENOMIC DNA]</scope>
    <source>
        <strain evidence="17">SDA103</strain>
    </source>
</reference>
<dbReference type="SUPFAM" id="SSF57196">
    <property type="entry name" value="EGF/Laminin"/>
    <property type="match status" value="1"/>
</dbReference>
<keyword evidence="11" id="KW-0130">Cell adhesion</keyword>
<evidence type="ECO:0000256" key="10">
    <source>
        <dbReference type="ARBA" id="ARBA00022837"/>
    </source>
</evidence>
<feature type="signal peptide" evidence="14">
    <location>
        <begin position="1"/>
        <end position="21"/>
    </location>
</feature>
<keyword evidence="9" id="KW-0221">Differentiation</keyword>
<dbReference type="InterPro" id="IPR013320">
    <property type="entry name" value="ConA-like_dom_sf"/>
</dbReference>
<keyword evidence="10" id="KW-0106">Calcium</keyword>
<dbReference type="InterPro" id="IPR001881">
    <property type="entry name" value="EGF-like_Ca-bd_dom"/>
</dbReference>
<gene>
    <name evidence="18" type="primary">egfl6</name>
</gene>
<comment type="subcellular location">
    <subcellularLocation>
        <location evidence="1">Secreted</location>
        <location evidence="1">Extracellular space</location>
        <location evidence="1">Extracellular matrix</location>
    </subcellularLocation>
</comment>
<dbReference type="PROSITE" id="PS01186">
    <property type="entry name" value="EGF_2"/>
    <property type="match status" value="2"/>
</dbReference>
<dbReference type="CDD" id="cd06263">
    <property type="entry name" value="MAM"/>
    <property type="match status" value="1"/>
</dbReference>
<feature type="domain" description="MAM" evidence="16">
    <location>
        <begin position="304"/>
        <end position="452"/>
    </location>
</feature>
<dbReference type="InterPro" id="IPR000742">
    <property type="entry name" value="EGF"/>
</dbReference>
<evidence type="ECO:0000256" key="5">
    <source>
        <dbReference type="ARBA" id="ARBA00022530"/>
    </source>
</evidence>
<dbReference type="PROSITE" id="PS50060">
    <property type="entry name" value="MAM_2"/>
    <property type="match status" value="1"/>
</dbReference>
<dbReference type="InterPro" id="IPR049883">
    <property type="entry name" value="NOTCH1_EGF-like"/>
</dbReference>
<comment type="caution">
    <text evidence="13">Lacks conserved residue(s) required for the propagation of feature annotation.</text>
</comment>
<proteinExistence type="inferred from homology"/>
<dbReference type="CDD" id="cd00054">
    <property type="entry name" value="EGF_CA"/>
    <property type="match status" value="2"/>
</dbReference>
<evidence type="ECO:0000313" key="18">
    <source>
        <dbReference type="RefSeq" id="XP_047011780.1"/>
    </source>
</evidence>
<dbReference type="SUPFAM" id="SSF57184">
    <property type="entry name" value="Growth factor receptor domain"/>
    <property type="match status" value="1"/>
</dbReference>
<keyword evidence="17" id="KW-1185">Reference proteome</keyword>
<dbReference type="SMART" id="SM00181">
    <property type="entry name" value="EGF"/>
    <property type="match status" value="5"/>
</dbReference>
<evidence type="ECO:0000256" key="6">
    <source>
        <dbReference type="ARBA" id="ARBA00022536"/>
    </source>
</evidence>
<feature type="domain" description="EGF-like" evidence="15">
    <location>
        <begin position="216"/>
        <end position="254"/>
    </location>
</feature>
<accession>A0A979EVE0</accession>
<dbReference type="InterPro" id="IPR009030">
    <property type="entry name" value="Growth_fac_rcpt_cys_sf"/>
</dbReference>
<dbReference type="Proteomes" id="UP000221080">
    <property type="component" value="Chromosome 6"/>
</dbReference>
<keyword evidence="6 13" id="KW-0245">EGF-like domain</keyword>
<evidence type="ECO:0000256" key="12">
    <source>
        <dbReference type="ARBA" id="ARBA00023157"/>
    </source>
</evidence>
<dbReference type="Gene3D" id="2.60.120.200">
    <property type="match status" value="1"/>
</dbReference>
<dbReference type="CTD" id="25975"/>
<evidence type="ECO:0000313" key="17">
    <source>
        <dbReference type="Proteomes" id="UP000221080"/>
    </source>
</evidence>
<organism evidence="17 18">
    <name type="scientific">Ictalurus punctatus</name>
    <name type="common">Channel catfish</name>
    <name type="synonym">Silurus punctatus</name>
    <dbReference type="NCBI Taxonomy" id="7998"/>
    <lineage>
        <taxon>Eukaryota</taxon>
        <taxon>Metazoa</taxon>
        <taxon>Chordata</taxon>
        <taxon>Craniata</taxon>
        <taxon>Vertebrata</taxon>
        <taxon>Euteleostomi</taxon>
        <taxon>Actinopterygii</taxon>
        <taxon>Neopterygii</taxon>
        <taxon>Teleostei</taxon>
        <taxon>Ostariophysi</taxon>
        <taxon>Siluriformes</taxon>
        <taxon>Ictaluridae</taxon>
        <taxon>Ictalurus</taxon>
    </lineage>
</organism>
<dbReference type="Pfam" id="PF00629">
    <property type="entry name" value="MAM"/>
    <property type="match status" value="1"/>
</dbReference>
<reference evidence="18" key="2">
    <citation type="submission" date="2025-08" db="UniProtKB">
        <authorList>
            <consortium name="RefSeq"/>
        </authorList>
    </citation>
    <scope>IDENTIFICATION</scope>
    <source>
        <tissue evidence="18">Blood</tissue>
    </source>
</reference>
<keyword evidence="8" id="KW-0677">Repeat</keyword>
<evidence type="ECO:0000256" key="3">
    <source>
        <dbReference type="ARBA" id="ARBA00022473"/>
    </source>
</evidence>
<dbReference type="GO" id="GO:0007155">
    <property type="term" value="P:cell adhesion"/>
    <property type="evidence" value="ECO:0007669"/>
    <property type="project" value="UniProtKB-KW"/>
</dbReference>
<dbReference type="Pfam" id="PF07645">
    <property type="entry name" value="EGF_CA"/>
    <property type="match status" value="3"/>
</dbReference>